<dbReference type="EMBL" id="CP107006">
    <property type="protein sequence ID" value="UYQ94796.1"/>
    <property type="molecule type" value="Genomic_DNA"/>
</dbReference>
<protein>
    <recommendedName>
        <fullName evidence="4">YceI family protein</fullName>
    </recommendedName>
</protein>
<keyword evidence="3" id="KW-1185">Reference proteome</keyword>
<accession>A0ABY6J938</accession>
<dbReference type="RefSeq" id="WP_244840252.1">
    <property type="nucleotide sequence ID" value="NZ_CP107006.1"/>
</dbReference>
<reference evidence="2" key="1">
    <citation type="submission" date="2022-10" db="EMBL/GenBank/DDBJ databases">
        <title>Chitinophaga sp. nov., isolated from soil.</title>
        <authorList>
            <person name="Jeon C.O."/>
        </authorList>
    </citation>
    <scope>NUCLEOTIDE SEQUENCE</scope>
    <source>
        <strain evidence="2">R8</strain>
    </source>
</reference>
<evidence type="ECO:0008006" key="4">
    <source>
        <dbReference type="Google" id="ProtNLM"/>
    </source>
</evidence>
<evidence type="ECO:0000256" key="1">
    <source>
        <dbReference type="SAM" id="SignalP"/>
    </source>
</evidence>
<feature type="chain" id="PRO_5045504596" description="YceI family protein" evidence="1">
    <location>
        <begin position="23"/>
        <end position="191"/>
    </location>
</feature>
<organism evidence="2 3">
    <name type="scientific">Chitinophaga horti</name>
    <dbReference type="NCBI Taxonomy" id="2920382"/>
    <lineage>
        <taxon>Bacteria</taxon>
        <taxon>Pseudomonadati</taxon>
        <taxon>Bacteroidota</taxon>
        <taxon>Chitinophagia</taxon>
        <taxon>Chitinophagales</taxon>
        <taxon>Chitinophagaceae</taxon>
        <taxon>Chitinophaga</taxon>
    </lineage>
</organism>
<sequence>MRRIVYPIAVLLAGYIGLSATTAPGIEGSYDIAGFSLQSTYTVTPKTGRRTIKTVWTNAYQGESVKGTAVIDAKSIKYQGFSYTVNTDGEMQQVSGDMATLPESAPLNKTMMKLDVTFPYKQIAADSLQIDASISHFGADGMLPAVAPVRAHYAWSGDTLVVTEVLKMKSEQADKNVELEGVVRTKYLKRK</sequence>
<evidence type="ECO:0000313" key="3">
    <source>
        <dbReference type="Proteomes" id="UP001162741"/>
    </source>
</evidence>
<dbReference type="Proteomes" id="UP001162741">
    <property type="component" value="Chromosome"/>
</dbReference>
<feature type="signal peptide" evidence="1">
    <location>
        <begin position="1"/>
        <end position="22"/>
    </location>
</feature>
<keyword evidence="1" id="KW-0732">Signal</keyword>
<proteinExistence type="predicted"/>
<evidence type="ECO:0000313" key="2">
    <source>
        <dbReference type="EMBL" id="UYQ94796.1"/>
    </source>
</evidence>
<name>A0ABY6J938_9BACT</name>
<gene>
    <name evidence="2" type="ORF">MKQ68_06785</name>
</gene>